<protein>
    <submittedName>
        <fullName evidence="2">Uncharacterized protein</fullName>
    </submittedName>
</protein>
<sequence>MQWKGFITGVLVGGLTVGSIYFLSDIASLFIQGPKVTELVLENEVLKQENAILHGMTEANWVGMTTQEATKQLTALGLTHSVKGADGITTGSIYLKLTDGQVAKIQAHCAPPAPAGCATQGVN</sequence>
<keyword evidence="1" id="KW-0472">Membrane</keyword>
<evidence type="ECO:0000256" key="1">
    <source>
        <dbReference type="SAM" id="Phobius"/>
    </source>
</evidence>
<reference evidence="3" key="1">
    <citation type="submission" date="2016-11" db="EMBL/GenBank/DDBJ databases">
        <authorList>
            <person name="Varghese N."/>
            <person name="Submissions S."/>
        </authorList>
    </citation>
    <scope>NUCLEOTIDE SEQUENCE [LARGE SCALE GENOMIC DNA]</scope>
    <source>
        <strain evidence="3">DSM 100564</strain>
    </source>
</reference>
<dbReference type="Proteomes" id="UP000183982">
    <property type="component" value="Unassembled WGS sequence"/>
</dbReference>
<proteinExistence type="predicted"/>
<keyword evidence="3" id="KW-1185">Reference proteome</keyword>
<evidence type="ECO:0000313" key="3">
    <source>
        <dbReference type="Proteomes" id="UP000183982"/>
    </source>
</evidence>
<dbReference type="RefSeq" id="WP_073249673.1">
    <property type="nucleotide sequence ID" value="NZ_FQZQ01000003.1"/>
</dbReference>
<evidence type="ECO:0000313" key="2">
    <source>
        <dbReference type="EMBL" id="SHI85245.1"/>
    </source>
</evidence>
<organism evidence="2 3">
    <name type="scientific">Shimia gijangensis</name>
    <dbReference type="NCBI Taxonomy" id="1470563"/>
    <lineage>
        <taxon>Bacteria</taxon>
        <taxon>Pseudomonadati</taxon>
        <taxon>Pseudomonadota</taxon>
        <taxon>Alphaproteobacteria</taxon>
        <taxon>Rhodobacterales</taxon>
        <taxon>Roseobacteraceae</taxon>
    </lineage>
</organism>
<name>A0A1M6EID7_9RHOB</name>
<dbReference type="STRING" id="1470563.SAMN05444000_103214"/>
<keyword evidence="1" id="KW-0812">Transmembrane</keyword>
<dbReference type="EMBL" id="FQZQ01000003">
    <property type="protein sequence ID" value="SHI85245.1"/>
    <property type="molecule type" value="Genomic_DNA"/>
</dbReference>
<feature type="transmembrane region" description="Helical" evidence="1">
    <location>
        <begin position="6"/>
        <end position="23"/>
    </location>
</feature>
<gene>
    <name evidence="2" type="ORF">SAMN05444000_103214</name>
</gene>
<keyword evidence="1" id="KW-1133">Transmembrane helix</keyword>
<dbReference type="AlphaFoldDB" id="A0A1M6EID7"/>
<accession>A0A1M6EID7</accession>